<dbReference type="GO" id="GO:0005794">
    <property type="term" value="C:Golgi apparatus"/>
    <property type="evidence" value="ECO:0007669"/>
    <property type="project" value="UniProtKB-SubCell"/>
</dbReference>
<dbReference type="Gene3D" id="1.20.5.110">
    <property type="match status" value="1"/>
</dbReference>
<dbReference type="GO" id="GO:0006888">
    <property type="term" value="P:endoplasmic reticulum to Golgi vesicle-mediated transport"/>
    <property type="evidence" value="ECO:0007669"/>
    <property type="project" value="InterPro"/>
</dbReference>
<evidence type="ECO:0000256" key="13">
    <source>
        <dbReference type="ARBA" id="ARBA00023136"/>
    </source>
</evidence>
<dbReference type="PRINTS" id="PR00219">
    <property type="entry name" value="SYNAPTOBREVN"/>
</dbReference>
<evidence type="ECO:0000256" key="12">
    <source>
        <dbReference type="ARBA" id="ARBA00023054"/>
    </source>
</evidence>
<dbReference type="GO" id="GO:0015031">
    <property type="term" value="P:protein transport"/>
    <property type="evidence" value="ECO:0007669"/>
    <property type="project" value="UniProtKB-KW"/>
</dbReference>
<evidence type="ECO:0000256" key="11">
    <source>
        <dbReference type="ARBA" id="ARBA00023034"/>
    </source>
</evidence>
<keyword evidence="10" id="KW-1133">Transmembrane helix</keyword>
<gene>
    <name evidence="19" type="ORF">PACLA_8A003597</name>
</gene>
<evidence type="ECO:0000256" key="17">
    <source>
        <dbReference type="ARBA" id="ARBA00024248"/>
    </source>
</evidence>
<comment type="subcellular location">
    <subcellularLocation>
        <location evidence="1">Endoplasmic reticulum membrane</location>
        <topology evidence="1">Single-pass type IV membrane protein</topology>
    </subcellularLocation>
    <subcellularLocation>
        <location evidence="15">Endoplasmic reticulum-Golgi intermediate compartment membrane</location>
    </subcellularLocation>
    <subcellularLocation>
        <location evidence="16">Golgi apparatus</location>
        <location evidence="16">cis-Golgi network membrane</location>
    </subcellularLocation>
    <subcellularLocation>
        <location evidence="2">Golgi apparatus</location>
        <location evidence="2">trans-Golgi network membrane</location>
    </subcellularLocation>
    <subcellularLocation>
        <location evidence="3">Melanosome</location>
    </subcellularLocation>
</comment>
<dbReference type="GO" id="GO:0005484">
    <property type="term" value="F:SNAP receptor activity"/>
    <property type="evidence" value="ECO:0007669"/>
    <property type="project" value="InterPro"/>
</dbReference>
<evidence type="ECO:0000256" key="7">
    <source>
        <dbReference type="ARBA" id="ARBA00022824"/>
    </source>
</evidence>
<dbReference type="GO" id="GO:0006890">
    <property type="term" value="P:retrograde vesicle-mediated transport, Golgi to endoplasmic reticulum"/>
    <property type="evidence" value="ECO:0007669"/>
    <property type="project" value="InterPro"/>
</dbReference>
<dbReference type="InterPro" id="IPR011012">
    <property type="entry name" value="Longin-like_dom_sf"/>
</dbReference>
<dbReference type="PANTHER" id="PTHR45837">
    <property type="entry name" value="VESICLE-TRAFFICKING PROTEIN SEC22B"/>
    <property type="match status" value="1"/>
</dbReference>
<evidence type="ECO:0000256" key="16">
    <source>
        <dbReference type="ARBA" id="ARBA00024188"/>
    </source>
</evidence>
<dbReference type="Gene3D" id="3.30.450.50">
    <property type="entry name" value="Longin domain"/>
    <property type="match status" value="1"/>
</dbReference>
<evidence type="ECO:0000256" key="2">
    <source>
        <dbReference type="ARBA" id="ARBA00004198"/>
    </source>
</evidence>
<evidence type="ECO:0000256" key="6">
    <source>
        <dbReference type="ARBA" id="ARBA00022692"/>
    </source>
</evidence>
<keyword evidence="9" id="KW-0653">Protein transport</keyword>
<dbReference type="CDD" id="cd14824">
    <property type="entry name" value="Longin"/>
    <property type="match status" value="1"/>
</dbReference>
<keyword evidence="12" id="KW-0175">Coiled coil</keyword>
<accession>A0A7D9HGT4</accession>
<dbReference type="GO" id="GO:0005789">
    <property type="term" value="C:endoplasmic reticulum membrane"/>
    <property type="evidence" value="ECO:0007669"/>
    <property type="project" value="UniProtKB-SubCell"/>
</dbReference>
<keyword evidence="6" id="KW-0812">Transmembrane</keyword>
<sequence>MVLMTMIGRARDGLPLAASMQADEQSGREFQDYQAQAKQIFRKLSDRSPARCNIETGSMMFHYVIENGVCYLTLTEKMFPSRLAFGFLEDIAKEFWKQYSSEIPTVVRPYSFIEFDNYIQKVRKNFMDSRSRRNINRLNDELHDVQRIMVQNIDEVLQRGETLTELDDKAGKLKYQSGKYKSDAQYLNLRTAYAKYAAVAIVLLIFIIYVRYWLF</sequence>
<comment type="caution">
    <text evidence="19">The sequence shown here is derived from an EMBL/GenBank/DDBJ whole genome shotgun (WGS) entry which is preliminary data.</text>
</comment>
<dbReference type="InterPro" id="IPR044565">
    <property type="entry name" value="Sec22"/>
</dbReference>
<evidence type="ECO:0000313" key="20">
    <source>
        <dbReference type="Proteomes" id="UP001152795"/>
    </source>
</evidence>
<evidence type="ECO:0000256" key="9">
    <source>
        <dbReference type="ARBA" id="ARBA00022927"/>
    </source>
</evidence>
<dbReference type="InterPro" id="IPR001388">
    <property type="entry name" value="Synaptobrevin-like"/>
</dbReference>
<evidence type="ECO:0000256" key="5">
    <source>
        <dbReference type="ARBA" id="ARBA00022448"/>
    </source>
</evidence>
<organism evidence="19 20">
    <name type="scientific">Paramuricea clavata</name>
    <name type="common">Red gorgonian</name>
    <name type="synonym">Violescent sea-whip</name>
    <dbReference type="NCBI Taxonomy" id="317549"/>
    <lineage>
        <taxon>Eukaryota</taxon>
        <taxon>Metazoa</taxon>
        <taxon>Cnidaria</taxon>
        <taxon>Anthozoa</taxon>
        <taxon>Octocorallia</taxon>
        <taxon>Malacalcyonacea</taxon>
        <taxon>Plexauridae</taxon>
        <taxon>Paramuricea</taxon>
    </lineage>
</organism>
<dbReference type="SUPFAM" id="SSF58038">
    <property type="entry name" value="SNARE fusion complex"/>
    <property type="match status" value="1"/>
</dbReference>
<dbReference type="OrthoDB" id="1719357at2759"/>
<evidence type="ECO:0000256" key="1">
    <source>
        <dbReference type="ARBA" id="ARBA00004163"/>
    </source>
</evidence>
<keyword evidence="13" id="KW-0472">Membrane</keyword>
<dbReference type="AlphaFoldDB" id="A0A7D9HGT4"/>
<evidence type="ECO:0000256" key="3">
    <source>
        <dbReference type="ARBA" id="ARBA00004223"/>
    </source>
</evidence>
<dbReference type="Proteomes" id="UP001152795">
    <property type="component" value="Unassembled WGS sequence"/>
</dbReference>
<protein>
    <recommendedName>
        <fullName evidence="17">Vesicle-trafficking protein SEC22b</fullName>
    </recommendedName>
    <alternativeName>
        <fullName evidence="18">SEC22 vesicle-trafficking protein homolog B</fullName>
    </alternativeName>
</protein>
<dbReference type="GO" id="GO:0033116">
    <property type="term" value="C:endoplasmic reticulum-Golgi intermediate compartment membrane"/>
    <property type="evidence" value="ECO:0007669"/>
    <property type="project" value="UniProtKB-SubCell"/>
</dbReference>
<comment type="function">
    <text evidence="14">SNARE involved in targeting and fusion of ER-derived transport vesicles with the Golgi complex as well as Golgi-derived retrograde transport vesicles with the ER.</text>
</comment>
<keyword evidence="20" id="KW-1185">Reference proteome</keyword>
<dbReference type="Pfam" id="PF00957">
    <property type="entry name" value="Synaptobrevin"/>
    <property type="match status" value="1"/>
</dbReference>
<dbReference type="SMART" id="SM01270">
    <property type="entry name" value="Longin"/>
    <property type="match status" value="1"/>
</dbReference>
<dbReference type="EMBL" id="CACRXK020000777">
    <property type="protein sequence ID" value="CAB3984720.1"/>
    <property type="molecule type" value="Genomic_DNA"/>
</dbReference>
<dbReference type="PROSITE" id="PS50892">
    <property type="entry name" value="V_SNARE"/>
    <property type="match status" value="1"/>
</dbReference>
<evidence type="ECO:0000256" key="10">
    <source>
        <dbReference type="ARBA" id="ARBA00022989"/>
    </source>
</evidence>
<evidence type="ECO:0000256" key="8">
    <source>
        <dbReference type="ARBA" id="ARBA00022892"/>
    </source>
</evidence>
<dbReference type="PROSITE" id="PS50859">
    <property type="entry name" value="LONGIN"/>
    <property type="match status" value="1"/>
</dbReference>
<name>A0A7D9HGT4_PARCT</name>
<evidence type="ECO:0000256" key="15">
    <source>
        <dbReference type="ARBA" id="ARBA00024187"/>
    </source>
</evidence>
<dbReference type="InterPro" id="IPR042855">
    <property type="entry name" value="V_SNARE_CC"/>
</dbReference>
<keyword evidence="7" id="KW-0256">Endoplasmic reticulum</keyword>
<dbReference type="Pfam" id="PF13774">
    <property type="entry name" value="Longin"/>
    <property type="match status" value="1"/>
</dbReference>
<keyword evidence="11" id="KW-0333">Golgi apparatus</keyword>
<keyword evidence="8" id="KW-0931">ER-Golgi transport</keyword>
<dbReference type="CDD" id="cd15866">
    <property type="entry name" value="R-SNARE_SEC22"/>
    <property type="match status" value="1"/>
</dbReference>
<dbReference type="SUPFAM" id="SSF64356">
    <property type="entry name" value="SNARE-like"/>
    <property type="match status" value="1"/>
</dbReference>
<reference evidence="19" key="1">
    <citation type="submission" date="2020-04" db="EMBL/GenBank/DDBJ databases">
        <authorList>
            <person name="Alioto T."/>
            <person name="Alioto T."/>
            <person name="Gomez Garrido J."/>
        </authorList>
    </citation>
    <scope>NUCLEOTIDE SEQUENCE</scope>
    <source>
        <strain evidence="19">A484AB</strain>
    </source>
</reference>
<proteinExistence type="inferred from homology"/>
<comment type="similarity">
    <text evidence="4">Belongs to the synaptobrevin family.</text>
</comment>
<evidence type="ECO:0000256" key="14">
    <source>
        <dbReference type="ARBA" id="ARBA00024173"/>
    </source>
</evidence>
<evidence type="ECO:0000313" key="19">
    <source>
        <dbReference type="EMBL" id="CAB3984720.1"/>
    </source>
</evidence>
<keyword evidence="5" id="KW-0813">Transport</keyword>
<dbReference type="InterPro" id="IPR010908">
    <property type="entry name" value="Longin_dom"/>
</dbReference>
<evidence type="ECO:0000256" key="4">
    <source>
        <dbReference type="ARBA" id="ARBA00008025"/>
    </source>
</evidence>
<evidence type="ECO:0000256" key="18">
    <source>
        <dbReference type="ARBA" id="ARBA00033315"/>
    </source>
</evidence>